<dbReference type="Proteomes" id="UP001248822">
    <property type="component" value="Unassembled WGS sequence"/>
</dbReference>
<gene>
    <name evidence="1" type="ORF">O7047_10075</name>
</gene>
<dbReference type="AlphaFoldDB" id="A0AAE4DMV0"/>
<dbReference type="RefSeq" id="WP_310826025.1">
    <property type="nucleotide sequence ID" value="NZ_JAQGEC010000007.1"/>
</dbReference>
<evidence type="ECO:0000313" key="2">
    <source>
        <dbReference type="Proteomes" id="UP001248822"/>
    </source>
</evidence>
<reference evidence="1" key="1">
    <citation type="submission" date="2022-12" db="EMBL/GenBank/DDBJ databases">
        <title>NDM-1 containing novel ST 2018 Pseudenterobacter timonensis.</title>
        <authorList>
            <person name="Halder G."/>
            <person name="Mandal S."/>
            <person name="Dutta S."/>
        </authorList>
    </citation>
    <scope>NUCLEOTIDE SEQUENCE</scope>
    <source>
        <strain evidence="1">CNCI147</strain>
    </source>
</reference>
<sequence>MRIDTLEEETGMKFSSAIMALAPVAGNAAKDHSIELKCEKIKVTVFDKKGAIFIDSIPSKDGPSKMDHVKVEQTEMMGFPVIKTRFVAYPEMGGTYGLYNLYTYDDGQPAVLTSEWLNADDQPMRPVKSYECSKPVEKMQTMPDIQSIGEMRGQ</sequence>
<dbReference type="EMBL" id="JAQGEC010000007">
    <property type="protein sequence ID" value="MDR9890578.1"/>
    <property type="molecule type" value="Genomic_DNA"/>
</dbReference>
<evidence type="ECO:0000313" key="1">
    <source>
        <dbReference type="EMBL" id="MDR9890578.1"/>
    </source>
</evidence>
<proteinExistence type="predicted"/>
<protein>
    <submittedName>
        <fullName evidence="1">Uncharacterized protein</fullName>
    </submittedName>
</protein>
<organism evidence="1 2">
    <name type="scientific">Pseudenterobacter timonensis</name>
    <dbReference type="NCBI Taxonomy" id="1755099"/>
    <lineage>
        <taxon>Bacteria</taxon>
        <taxon>Pseudomonadati</taxon>
        <taxon>Pseudomonadota</taxon>
        <taxon>Gammaproteobacteria</taxon>
        <taxon>Enterobacterales</taxon>
        <taxon>Enterobacteriaceae</taxon>
        <taxon>Pseudenterobacter</taxon>
    </lineage>
</organism>
<comment type="caution">
    <text evidence="1">The sequence shown here is derived from an EMBL/GenBank/DDBJ whole genome shotgun (WGS) entry which is preliminary data.</text>
</comment>
<accession>A0AAE4DMV0</accession>
<name>A0AAE4DMV0_9ENTR</name>